<dbReference type="Pfam" id="PF07797">
    <property type="entry name" value="DUF1639"/>
    <property type="match status" value="1"/>
</dbReference>
<feature type="region of interest" description="Disordered" evidence="1">
    <location>
        <begin position="12"/>
        <end position="35"/>
    </location>
</feature>
<proteinExistence type="predicted"/>
<feature type="compositionally biased region" description="Low complexity" evidence="1">
    <location>
        <begin position="149"/>
        <end position="158"/>
    </location>
</feature>
<feature type="compositionally biased region" description="Polar residues" evidence="1">
    <location>
        <begin position="90"/>
        <end position="109"/>
    </location>
</feature>
<dbReference type="PANTHER" id="PTHR33130:SF33">
    <property type="entry name" value="PUTATIVE (DUF1639)-RELATED"/>
    <property type="match status" value="1"/>
</dbReference>
<evidence type="ECO:0000313" key="2">
    <source>
        <dbReference type="EMBL" id="KAL3520467.1"/>
    </source>
</evidence>
<dbReference type="Proteomes" id="UP001630127">
    <property type="component" value="Unassembled WGS sequence"/>
</dbReference>
<comment type="caution">
    <text evidence="2">The sequence shown here is derived from an EMBL/GenBank/DDBJ whole genome shotgun (WGS) entry which is preliminary data.</text>
</comment>
<sequence>MIMRYQRIIPDSLPLSNGKRTNSTSNPNWKTCKEDDEDRVETNGHMITKSSSNFEGKGGLTRFRSPISKASQDHHQHIGNGEAEVPNSPPTASSSRNHQNLDGNDTSFLQWGHRKRSRCSRGMMALTDDTSSSSASIVQSTKLQRRLVPPQSSPNANAMPPPSLPSSNGISRGSNQKTPTKNTSSGPSPVRRNSEERSGVVGSKSPPSSSRGVSSRSRVGKRSPSLDKKTPSLSCVSARDDKMMNACSLVQNQDLGAGAGEINHIVCPAQQGGDCSTNVDNNNAVGTAKIAGAMAAAGGGEKMNNGGGSEVNEWPRIYISLSRKEKEEDFLAMKGTKLPHRPKKRPKTIDRILQYCFPGMWLPDLTRGRYEVREKKCPRKQKRRGLKGMESLETDSE</sequence>
<evidence type="ECO:0000256" key="1">
    <source>
        <dbReference type="SAM" id="MobiDB-lite"/>
    </source>
</evidence>
<evidence type="ECO:0000313" key="3">
    <source>
        <dbReference type="Proteomes" id="UP001630127"/>
    </source>
</evidence>
<feature type="compositionally biased region" description="Polar residues" evidence="1">
    <location>
        <begin position="169"/>
        <end position="187"/>
    </location>
</feature>
<accession>A0ABD2ZLZ8</accession>
<dbReference type="InterPro" id="IPR012438">
    <property type="entry name" value="DUF1639"/>
</dbReference>
<reference evidence="2 3" key="1">
    <citation type="submission" date="2024-11" db="EMBL/GenBank/DDBJ databases">
        <title>A near-complete genome assembly of Cinchona calisaya.</title>
        <authorList>
            <person name="Lian D.C."/>
            <person name="Zhao X.W."/>
            <person name="Wei L."/>
        </authorList>
    </citation>
    <scope>NUCLEOTIDE SEQUENCE [LARGE SCALE GENOMIC DNA]</scope>
    <source>
        <tissue evidence="2">Nenye</tissue>
    </source>
</reference>
<feature type="compositionally biased region" description="Low complexity" evidence="1">
    <location>
        <begin position="199"/>
        <end position="217"/>
    </location>
</feature>
<feature type="compositionally biased region" description="Polar residues" evidence="1">
    <location>
        <begin position="14"/>
        <end position="29"/>
    </location>
</feature>
<feature type="compositionally biased region" description="Basic residues" evidence="1">
    <location>
        <begin position="376"/>
        <end position="386"/>
    </location>
</feature>
<name>A0ABD2ZLZ8_9GENT</name>
<dbReference type="AlphaFoldDB" id="A0ABD2ZLZ8"/>
<feature type="region of interest" description="Disordered" evidence="1">
    <location>
        <begin position="376"/>
        <end position="397"/>
    </location>
</feature>
<feature type="compositionally biased region" description="Low complexity" evidence="1">
    <location>
        <begin position="123"/>
        <end position="136"/>
    </location>
</feature>
<dbReference type="PANTHER" id="PTHR33130">
    <property type="entry name" value="PUTATIVE (DUF1639)-RELATED"/>
    <property type="match status" value="1"/>
</dbReference>
<dbReference type="EMBL" id="JBJUIK010000008">
    <property type="protein sequence ID" value="KAL3520467.1"/>
    <property type="molecule type" value="Genomic_DNA"/>
</dbReference>
<feature type="region of interest" description="Disordered" evidence="1">
    <location>
        <begin position="50"/>
        <end position="234"/>
    </location>
</feature>
<gene>
    <name evidence="2" type="ORF">ACH5RR_018616</name>
</gene>
<keyword evidence="3" id="KW-1185">Reference proteome</keyword>
<organism evidence="2 3">
    <name type="scientific">Cinchona calisaya</name>
    <dbReference type="NCBI Taxonomy" id="153742"/>
    <lineage>
        <taxon>Eukaryota</taxon>
        <taxon>Viridiplantae</taxon>
        <taxon>Streptophyta</taxon>
        <taxon>Embryophyta</taxon>
        <taxon>Tracheophyta</taxon>
        <taxon>Spermatophyta</taxon>
        <taxon>Magnoliopsida</taxon>
        <taxon>eudicotyledons</taxon>
        <taxon>Gunneridae</taxon>
        <taxon>Pentapetalae</taxon>
        <taxon>asterids</taxon>
        <taxon>lamiids</taxon>
        <taxon>Gentianales</taxon>
        <taxon>Rubiaceae</taxon>
        <taxon>Cinchonoideae</taxon>
        <taxon>Cinchoneae</taxon>
        <taxon>Cinchona</taxon>
    </lineage>
</organism>
<evidence type="ECO:0008006" key="4">
    <source>
        <dbReference type="Google" id="ProtNLM"/>
    </source>
</evidence>
<protein>
    <recommendedName>
        <fullName evidence="4">DUF1639 family protein</fullName>
    </recommendedName>
</protein>